<protein>
    <submittedName>
        <fullName evidence="2">Uncharacterized conserved protein PhnB, glyoxalase superfamily</fullName>
    </submittedName>
</protein>
<proteinExistence type="predicted"/>
<name>A0A1H4P6V9_9BACT</name>
<dbReference type="RefSeq" id="WP_074655975.1">
    <property type="nucleotide sequence ID" value="NZ_FNSD01000001.1"/>
</dbReference>
<evidence type="ECO:0000259" key="1">
    <source>
        <dbReference type="PROSITE" id="PS51819"/>
    </source>
</evidence>
<dbReference type="PANTHER" id="PTHR34109:SF1">
    <property type="entry name" value="VOC DOMAIN-CONTAINING PROTEIN"/>
    <property type="match status" value="1"/>
</dbReference>
<dbReference type="Pfam" id="PF00903">
    <property type="entry name" value="Glyoxalase"/>
    <property type="match status" value="1"/>
</dbReference>
<gene>
    <name evidence="2" type="ORF">SAMN05443244_2472</name>
</gene>
<dbReference type="InterPro" id="IPR037523">
    <property type="entry name" value="VOC_core"/>
</dbReference>
<evidence type="ECO:0000313" key="2">
    <source>
        <dbReference type="EMBL" id="SEC03187.1"/>
    </source>
</evidence>
<dbReference type="PANTHER" id="PTHR34109">
    <property type="entry name" value="BNAUNNG04460D PROTEIN-RELATED"/>
    <property type="match status" value="1"/>
</dbReference>
<dbReference type="SUPFAM" id="SSF54593">
    <property type="entry name" value="Glyoxalase/Bleomycin resistance protein/Dihydroxybiphenyl dioxygenase"/>
    <property type="match status" value="1"/>
</dbReference>
<accession>A0A1H4P6V9</accession>
<dbReference type="InterPro" id="IPR004360">
    <property type="entry name" value="Glyas_Fos-R_dOase_dom"/>
</dbReference>
<organism evidence="2 3">
    <name type="scientific">Terriglobus roseus</name>
    <dbReference type="NCBI Taxonomy" id="392734"/>
    <lineage>
        <taxon>Bacteria</taxon>
        <taxon>Pseudomonadati</taxon>
        <taxon>Acidobacteriota</taxon>
        <taxon>Terriglobia</taxon>
        <taxon>Terriglobales</taxon>
        <taxon>Acidobacteriaceae</taxon>
        <taxon>Terriglobus</taxon>
    </lineage>
</organism>
<dbReference type="OrthoDB" id="9806868at2"/>
<dbReference type="Gene3D" id="3.30.720.110">
    <property type="match status" value="1"/>
</dbReference>
<evidence type="ECO:0000313" key="3">
    <source>
        <dbReference type="Proteomes" id="UP000182409"/>
    </source>
</evidence>
<sequence length="143" mass="15276">MSIPGQTVTIIPSVLCRDANAGIEWLKAALGFTEHAVYRTADGIVEHAELLLGNGMLMVGTAGHNRQLANVMALPSEVGGKNTSSVYLIVKDCTPVWQQALSAGAEVVLPLRTMDYGGQAFTVRDPDGHLWSVGEYDPWTVPA</sequence>
<feature type="domain" description="VOC" evidence="1">
    <location>
        <begin position="7"/>
        <end position="136"/>
    </location>
</feature>
<reference evidence="2 3" key="1">
    <citation type="submission" date="2016-10" db="EMBL/GenBank/DDBJ databases">
        <authorList>
            <person name="de Groot N.N."/>
        </authorList>
    </citation>
    <scope>NUCLEOTIDE SEQUENCE [LARGE SCALE GENOMIC DNA]</scope>
    <source>
        <strain evidence="2 3">AB35.6</strain>
    </source>
</reference>
<dbReference type="Gene3D" id="3.30.720.120">
    <property type="match status" value="1"/>
</dbReference>
<dbReference type="PROSITE" id="PS51819">
    <property type="entry name" value="VOC"/>
    <property type="match status" value="1"/>
</dbReference>
<dbReference type="Proteomes" id="UP000182409">
    <property type="component" value="Unassembled WGS sequence"/>
</dbReference>
<dbReference type="AlphaFoldDB" id="A0A1H4P6V9"/>
<dbReference type="InterPro" id="IPR029068">
    <property type="entry name" value="Glyas_Bleomycin-R_OHBP_Dase"/>
</dbReference>
<dbReference type="EMBL" id="FNSD01000001">
    <property type="protein sequence ID" value="SEC03187.1"/>
    <property type="molecule type" value="Genomic_DNA"/>
</dbReference>